<name>A0A2G5B2E6_COERN</name>
<proteinExistence type="predicted"/>
<protein>
    <submittedName>
        <fullName evidence="2">Uncharacterized protein</fullName>
    </submittedName>
</protein>
<evidence type="ECO:0000313" key="3">
    <source>
        <dbReference type="Proteomes" id="UP000242474"/>
    </source>
</evidence>
<dbReference type="EMBL" id="KZ303544">
    <property type="protein sequence ID" value="PIA13193.1"/>
    <property type="molecule type" value="Genomic_DNA"/>
</dbReference>
<dbReference type="AlphaFoldDB" id="A0A2G5B2E6"/>
<dbReference type="OrthoDB" id="10459841at2759"/>
<evidence type="ECO:0000313" key="2">
    <source>
        <dbReference type="EMBL" id="PIA13193.1"/>
    </source>
</evidence>
<feature type="region of interest" description="Disordered" evidence="1">
    <location>
        <begin position="144"/>
        <end position="164"/>
    </location>
</feature>
<accession>A0A2G5B2E6</accession>
<keyword evidence="3" id="KW-1185">Reference proteome</keyword>
<sequence length="244" mass="27394">MRSHRELGFTPRYEDRSGHCEEVESLREDEPARQASAQTLYVQSTATPAGPVPTTHSYNHQNGRRAAAATYLTSPINNGNDPILNVAGEVFVMQMADLVEEHFSMFQTDWTRHMEIERVYDEAHCEKLTALTLEYLQGIPANKLPRWSPRPTHRGPMETPTEITGRPLTKPTATFKQGKDTDVPDSVTYAQAIESYMGYNYLDYDCHGVSLLSGNTSMQFGNAFFNVTCSYGGHLTWGKAVFSF</sequence>
<dbReference type="Proteomes" id="UP000242474">
    <property type="component" value="Unassembled WGS sequence"/>
</dbReference>
<evidence type="ECO:0000256" key="1">
    <source>
        <dbReference type="SAM" id="MobiDB-lite"/>
    </source>
</evidence>
<reference evidence="2 3" key="1">
    <citation type="journal article" date="2015" name="Genome Biol. Evol.">
        <title>Phylogenomic analyses indicate that early fungi evolved digesting cell walls of algal ancestors of land plants.</title>
        <authorList>
            <person name="Chang Y."/>
            <person name="Wang S."/>
            <person name="Sekimoto S."/>
            <person name="Aerts A.L."/>
            <person name="Choi C."/>
            <person name="Clum A."/>
            <person name="LaButti K.M."/>
            <person name="Lindquist E.A."/>
            <person name="Yee Ngan C."/>
            <person name="Ohm R.A."/>
            <person name="Salamov A.A."/>
            <person name="Grigoriev I.V."/>
            <person name="Spatafora J.W."/>
            <person name="Berbee M.L."/>
        </authorList>
    </citation>
    <scope>NUCLEOTIDE SEQUENCE [LARGE SCALE GENOMIC DNA]</scope>
    <source>
        <strain evidence="2 3">NRRL 1564</strain>
    </source>
</reference>
<gene>
    <name evidence="2" type="ORF">COEREDRAFT_11689</name>
</gene>
<organism evidence="2 3">
    <name type="scientific">Coemansia reversa (strain ATCC 12441 / NRRL 1564)</name>
    <dbReference type="NCBI Taxonomy" id="763665"/>
    <lineage>
        <taxon>Eukaryota</taxon>
        <taxon>Fungi</taxon>
        <taxon>Fungi incertae sedis</taxon>
        <taxon>Zoopagomycota</taxon>
        <taxon>Kickxellomycotina</taxon>
        <taxon>Kickxellomycetes</taxon>
        <taxon>Kickxellales</taxon>
        <taxon>Kickxellaceae</taxon>
        <taxon>Coemansia</taxon>
    </lineage>
</organism>